<keyword evidence="5" id="KW-1015">Disulfide bond</keyword>
<dbReference type="Gene3D" id="2.60.40.10">
    <property type="entry name" value="Immunoglobulins"/>
    <property type="match status" value="1"/>
</dbReference>
<protein>
    <recommendedName>
        <fullName evidence="8">Ig-like domain-containing protein</fullName>
    </recommendedName>
</protein>
<dbReference type="SUPFAM" id="SSF48726">
    <property type="entry name" value="Immunoglobulin"/>
    <property type="match status" value="1"/>
</dbReference>
<dbReference type="PANTHER" id="PTHR32286">
    <property type="entry name" value="LYMPHOCYTE ANTIGEN 6 COMPLEX LOCUS PROTEIN G6F"/>
    <property type="match status" value="1"/>
</dbReference>
<evidence type="ECO:0000256" key="6">
    <source>
        <dbReference type="ARBA" id="ARBA00023180"/>
    </source>
</evidence>
<dbReference type="PANTHER" id="PTHR32286:SF10">
    <property type="entry name" value="LYMPHOCYTE ANTIGEN 6 COMPLEX LOCUS PROTEIN G6F"/>
    <property type="match status" value="1"/>
</dbReference>
<sequence length="317" mass="36620">MVLWKTLPSEMDAVVSTQRTATTAVLATLFLLVQLCDANTVYANRGSSPELSCPCPSCSGTQEMSWYYAQNGKTVLLFRKFSNNHIKRFPIAWSWLEMLQNNSLQFHHVRDNDTGRYWCDMNHFYDLVVVTSNQQRMESYQADSVCYVLSCLFPSKKYYRDVITWWEGRKQILDADQMGRPSIFKGARASQLHICMKKEALEKSRKQEVKCRFTRKTEITFKLTDNHHDLCTCSTLMPSFQDIVTVKNGLSSQCSKVKPNGVPWIPLAVCIILQFLIILTLVVLWRRGCSQKYADHLKKPLKDVPLSEYTPQIYENI</sequence>
<evidence type="ECO:0000313" key="9">
    <source>
        <dbReference type="Ensembl" id="ENSNNAP00000004494.1"/>
    </source>
</evidence>
<dbReference type="Proteomes" id="UP000694559">
    <property type="component" value="Unplaced"/>
</dbReference>
<comment type="subcellular location">
    <subcellularLocation>
        <location evidence="1">Cell membrane</location>
    </subcellularLocation>
</comment>
<evidence type="ECO:0000256" key="5">
    <source>
        <dbReference type="ARBA" id="ARBA00023157"/>
    </source>
</evidence>
<dbReference type="InterPro" id="IPR013783">
    <property type="entry name" value="Ig-like_fold"/>
</dbReference>
<name>A0A8C6VKX5_NAJNA</name>
<keyword evidence="7" id="KW-1133">Transmembrane helix</keyword>
<evidence type="ECO:0000313" key="10">
    <source>
        <dbReference type="Proteomes" id="UP000694559"/>
    </source>
</evidence>
<evidence type="ECO:0000256" key="4">
    <source>
        <dbReference type="ARBA" id="ARBA00023136"/>
    </source>
</evidence>
<dbReference type="Pfam" id="PF07686">
    <property type="entry name" value="V-set"/>
    <property type="match status" value="1"/>
</dbReference>
<keyword evidence="7" id="KW-0812">Transmembrane</keyword>
<feature type="domain" description="Ig-like" evidence="8">
    <location>
        <begin position="8"/>
        <end position="138"/>
    </location>
</feature>
<dbReference type="GeneTree" id="ENSGT01000000216120"/>
<accession>A0A8C6VKX5</accession>
<keyword evidence="3" id="KW-0732">Signal</keyword>
<reference evidence="9" key="1">
    <citation type="submission" date="2025-08" db="UniProtKB">
        <authorList>
            <consortium name="Ensembl"/>
        </authorList>
    </citation>
    <scope>IDENTIFICATION</scope>
</reference>
<dbReference type="GO" id="GO:0005886">
    <property type="term" value="C:plasma membrane"/>
    <property type="evidence" value="ECO:0007669"/>
    <property type="project" value="UniProtKB-SubCell"/>
</dbReference>
<keyword evidence="4 7" id="KW-0472">Membrane</keyword>
<dbReference type="InterPro" id="IPR013106">
    <property type="entry name" value="Ig_V-set"/>
</dbReference>
<evidence type="ECO:0000256" key="7">
    <source>
        <dbReference type="SAM" id="Phobius"/>
    </source>
</evidence>
<proteinExistence type="predicted"/>
<dbReference type="AlphaFoldDB" id="A0A8C6VKX5"/>
<evidence type="ECO:0000256" key="2">
    <source>
        <dbReference type="ARBA" id="ARBA00022475"/>
    </source>
</evidence>
<feature type="transmembrane region" description="Helical" evidence="7">
    <location>
        <begin position="264"/>
        <end position="285"/>
    </location>
</feature>
<dbReference type="OMA" id="RSCSQKY"/>
<keyword evidence="10" id="KW-1185">Reference proteome</keyword>
<organism evidence="9 10">
    <name type="scientific">Naja naja</name>
    <name type="common">Indian cobra</name>
    <dbReference type="NCBI Taxonomy" id="35670"/>
    <lineage>
        <taxon>Eukaryota</taxon>
        <taxon>Metazoa</taxon>
        <taxon>Chordata</taxon>
        <taxon>Craniata</taxon>
        <taxon>Vertebrata</taxon>
        <taxon>Euteleostomi</taxon>
        <taxon>Lepidosauria</taxon>
        <taxon>Squamata</taxon>
        <taxon>Bifurcata</taxon>
        <taxon>Unidentata</taxon>
        <taxon>Episquamata</taxon>
        <taxon>Toxicofera</taxon>
        <taxon>Serpentes</taxon>
        <taxon>Colubroidea</taxon>
        <taxon>Elapidae</taxon>
        <taxon>Elapinae</taxon>
        <taxon>Naja</taxon>
    </lineage>
</organism>
<keyword evidence="6" id="KW-0325">Glycoprotein</keyword>
<dbReference type="PROSITE" id="PS50835">
    <property type="entry name" value="IG_LIKE"/>
    <property type="match status" value="1"/>
</dbReference>
<dbReference type="InterPro" id="IPR007110">
    <property type="entry name" value="Ig-like_dom"/>
</dbReference>
<evidence type="ECO:0000256" key="3">
    <source>
        <dbReference type="ARBA" id="ARBA00022729"/>
    </source>
</evidence>
<dbReference type="Ensembl" id="ENSNNAT00000004702.1">
    <property type="protein sequence ID" value="ENSNNAP00000004494.1"/>
    <property type="gene ID" value="ENSNNAG00000003017.1"/>
</dbReference>
<keyword evidence="2" id="KW-1003">Cell membrane</keyword>
<dbReference type="OrthoDB" id="9037544at2759"/>
<evidence type="ECO:0000259" key="8">
    <source>
        <dbReference type="PROSITE" id="PS50835"/>
    </source>
</evidence>
<reference evidence="9" key="2">
    <citation type="submission" date="2025-09" db="UniProtKB">
        <authorList>
            <consortium name="Ensembl"/>
        </authorList>
    </citation>
    <scope>IDENTIFICATION</scope>
</reference>
<dbReference type="InterPro" id="IPR036179">
    <property type="entry name" value="Ig-like_dom_sf"/>
</dbReference>
<dbReference type="InterPro" id="IPR026524">
    <property type="entry name" value="LY6G6d/LY6G6f"/>
</dbReference>
<evidence type="ECO:0000256" key="1">
    <source>
        <dbReference type="ARBA" id="ARBA00004236"/>
    </source>
</evidence>